<reference evidence="2 3" key="1">
    <citation type="submission" date="2019-01" db="EMBL/GenBank/DDBJ databases">
        <title>Sequencing of cultivated peanut Arachis hypogaea provides insights into genome evolution and oil improvement.</title>
        <authorList>
            <person name="Chen X."/>
        </authorList>
    </citation>
    <scope>NUCLEOTIDE SEQUENCE [LARGE SCALE GENOMIC DNA]</scope>
    <source>
        <strain evidence="3">cv. Fuhuasheng</strain>
        <tissue evidence="2">Leaves</tissue>
    </source>
</reference>
<keyword evidence="1" id="KW-0539">Nucleus</keyword>
<dbReference type="InterPro" id="IPR031052">
    <property type="entry name" value="FHY3/FAR1"/>
</dbReference>
<dbReference type="GO" id="GO:0008270">
    <property type="term" value="F:zinc ion binding"/>
    <property type="evidence" value="ECO:0007669"/>
    <property type="project" value="UniProtKB-UniRule"/>
</dbReference>
<evidence type="ECO:0000256" key="1">
    <source>
        <dbReference type="RuleBase" id="RU367018"/>
    </source>
</evidence>
<organism evidence="2 3">
    <name type="scientific">Arachis hypogaea</name>
    <name type="common">Peanut</name>
    <dbReference type="NCBI Taxonomy" id="3818"/>
    <lineage>
        <taxon>Eukaryota</taxon>
        <taxon>Viridiplantae</taxon>
        <taxon>Streptophyta</taxon>
        <taxon>Embryophyta</taxon>
        <taxon>Tracheophyta</taxon>
        <taxon>Spermatophyta</taxon>
        <taxon>Magnoliopsida</taxon>
        <taxon>eudicotyledons</taxon>
        <taxon>Gunneridae</taxon>
        <taxon>Pentapetalae</taxon>
        <taxon>rosids</taxon>
        <taxon>fabids</taxon>
        <taxon>Fabales</taxon>
        <taxon>Fabaceae</taxon>
        <taxon>Papilionoideae</taxon>
        <taxon>50 kb inversion clade</taxon>
        <taxon>dalbergioids sensu lato</taxon>
        <taxon>Dalbergieae</taxon>
        <taxon>Pterocarpus clade</taxon>
        <taxon>Arachis</taxon>
    </lineage>
</organism>
<dbReference type="GO" id="GO:0006355">
    <property type="term" value="P:regulation of DNA-templated transcription"/>
    <property type="evidence" value="ECO:0007669"/>
    <property type="project" value="UniProtKB-UniRule"/>
</dbReference>
<evidence type="ECO:0000313" key="2">
    <source>
        <dbReference type="EMBL" id="RYR38263.1"/>
    </source>
</evidence>
<keyword evidence="1" id="KW-0479">Metal-binding</keyword>
<name>A0A445BHW1_ARAHY</name>
<keyword evidence="1" id="KW-0863">Zinc-finger</keyword>
<dbReference type="PANTHER" id="PTHR31669:SF283">
    <property type="entry name" value="PROTEIN FAR1-RELATED SEQUENCE"/>
    <property type="match status" value="1"/>
</dbReference>
<dbReference type="PANTHER" id="PTHR31669">
    <property type="entry name" value="PROTEIN FAR1-RELATED SEQUENCE 10-RELATED"/>
    <property type="match status" value="1"/>
</dbReference>
<gene>
    <name evidence="2" type="ORF">Ahy_A09g043245</name>
</gene>
<dbReference type="GO" id="GO:0005634">
    <property type="term" value="C:nucleus"/>
    <property type="evidence" value="ECO:0007669"/>
    <property type="project" value="UniProtKB-SubCell"/>
</dbReference>
<dbReference type="EMBL" id="SDMP01000009">
    <property type="protein sequence ID" value="RYR38263.1"/>
    <property type="molecule type" value="Genomic_DNA"/>
</dbReference>
<comment type="similarity">
    <text evidence="1">Belongs to the FHY3/FAR1 family.</text>
</comment>
<sequence length="147" mass="16954">MPKNLGKTGTIFSQSMVSEATSGFKVIEISIRIIFMLIYFFPKACTVFGSPQLINSVRFAELYEDRHIWILVCLDHHFWAGMRSTQKSESIHSFLNKFIAQNSSLRQFVKQYDNFLTSREQAEREFNAVDFHTVIPCATKSAIEAQF</sequence>
<accession>A0A445BHW1</accession>
<comment type="function">
    <text evidence="1">Putative transcription activator involved in regulating light control of development.</text>
</comment>
<dbReference type="AlphaFoldDB" id="A0A445BHW1"/>
<comment type="subcellular location">
    <subcellularLocation>
        <location evidence="1">Nucleus</location>
    </subcellularLocation>
</comment>
<evidence type="ECO:0000313" key="3">
    <source>
        <dbReference type="Proteomes" id="UP000289738"/>
    </source>
</evidence>
<dbReference type="Proteomes" id="UP000289738">
    <property type="component" value="Chromosome A09"/>
</dbReference>
<keyword evidence="1" id="KW-0862">Zinc</keyword>
<comment type="caution">
    <text evidence="2">The sequence shown here is derived from an EMBL/GenBank/DDBJ whole genome shotgun (WGS) entry which is preliminary data.</text>
</comment>
<proteinExistence type="inferred from homology"/>
<keyword evidence="3" id="KW-1185">Reference proteome</keyword>
<protein>
    <recommendedName>
        <fullName evidence="1">Protein FAR1-RELATED SEQUENCE</fullName>
    </recommendedName>
</protein>